<evidence type="ECO:0000313" key="6">
    <source>
        <dbReference type="EMBL" id="KAK4875959.1"/>
    </source>
</evidence>
<dbReference type="PANTHER" id="PTHR15079">
    <property type="entry name" value="MYD88"/>
    <property type="match status" value="1"/>
</dbReference>
<dbReference type="SUPFAM" id="SSF52200">
    <property type="entry name" value="Toll/Interleukin receptor TIR domain"/>
    <property type="match status" value="1"/>
</dbReference>
<dbReference type="GO" id="GO:0070976">
    <property type="term" value="F:TIR domain binding"/>
    <property type="evidence" value="ECO:0007669"/>
    <property type="project" value="InterPro"/>
</dbReference>
<reference evidence="7" key="1">
    <citation type="submission" date="2023-01" db="EMBL/GenBank/DDBJ databases">
        <title>Key to firefly adult light organ development and bioluminescence: homeobox transcription factors regulate luciferase expression and transportation to peroxisome.</title>
        <authorList>
            <person name="Fu X."/>
        </authorList>
    </citation>
    <scope>NUCLEOTIDE SEQUENCE [LARGE SCALE GENOMIC DNA]</scope>
</reference>
<accession>A0AAN7PST9</accession>
<evidence type="ECO:0000259" key="5">
    <source>
        <dbReference type="PROSITE" id="PS50104"/>
    </source>
</evidence>
<sequence>MAESTPPAVSTTIGDDYDVSIKVLRPKTVNLLSTLLNPPKIILTEKGLPRDWNGLAEMVGIRGEQMPNLQNDPDQTKKLLHLWYEKDKEGSTIEKLFLFLEDLDRFDVIEDTRILIDEDIKNFDNYNSTEPASTNLDCDKYILTRDDVIRIENGLEPQTYDAFVLFADEDTNFATELIDKMENQYKLKLCAKDRDLILGVFEHESVIKLIAERCNRLIAIVSPAFLESASNKFFCSFAQSLGIEQRVRKIIPCLYTPCQVPPELSCYFMLDYQRQGKLSNFWERLRDSIKSSKNNAIDQGIYRSISQQIPSLSEPNSIKVPINREQNESAAFKPKKDGVKFSSMVNLNFKETEEILNSISETSNLPNSKTEKRSKTKTGWLKKLLPHKNNKCINIIGTDNDTHKKNFLLKTLKRKVAVAN</sequence>
<evidence type="ECO:0000256" key="3">
    <source>
        <dbReference type="ARBA" id="ARBA00023198"/>
    </source>
</evidence>
<dbReference type="EMBL" id="JARPUR010000005">
    <property type="protein sequence ID" value="KAK4875959.1"/>
    <property type="molecule type" value="Genomic_DNA"/>
</dbReference>
<evidence type="ECO:0000256" key="2">
    <source>
        <dbReference type="ARBA" id="ARBA00022490"/>
    </source>
</evidence>
<dbReference type="PROSITE" id="PS50104">
    <property type="entry name" value="TIR"/>
    <property type="match status" value="1"/>
</dbReference>
<evidence type="ECO:0000256" key="1">
    <source>
        <dbReference type="ARBA" id="ARBA00004496"/>
    </source>
</evidence>
<dbReference type="GO" id="GO:0043123">
    <property type="term" value="P:positive regulation of canonical NF-kappaB signal transduction"/>
    <property type="evidence" value="ECO:0007669"/>
    <property type="project" value="InterPro"/>
</dbReference>
<feature type="domain" description="TIR" evidence="5">
    <location>
        <begin position="158"/>
        <end position="289"/>
    </location>
</feature>
<dbReference type="GO" id="GO:0002755">
    <property type="term" value="P:MyD88-dependent toll-like receptor signaling pathway"/>
    <property type="evidence" value="ECO:0007669"/>
    <property type="project" value="InterPro"/>
</dbReference>
<dbReference type="InterPro" id="IPR011029">
    <property type="entry name" value="DEATH-like_dom_sf"/>
</dbReference>
<gene>
    <name evidence="6" type="ORF">RN001_012381</name>
</gene>
<dbReference type="SUPFAM" id="SSF47986">
    <property type="entry name" value="DEATH domain"/>
    <property type="match status" value="1"/>
</dbReference>
<dbReference type="Pfam" id="PF01582">
    <property type="entry name" value="TIR"/>
    <property type="match status" value="1"/>
</dbReference>
<dbReference type="InterPro" id="IPR000488">
    <property type="entry name" value="Death_dom"/>
</dbReference>
<dbReference type="InterPro" id="IPR000157">
    <property type="entry name" value="TIR_dom"/>
</dbReference>
<dbReference type="PROSITE" id="PS50017">
    <property type="entry name" value="DEATH_DOMAIN"/>
    <property type="match status" value="1"/>
</dbReference>
<name>A0AAN7PST9_9COLE</name>
<keyword evidence="2" id="KW-0963">Cytoplasm</keyword>
<keyword evidence="7" id="KW-1185">Reference proteome</keyword>
<dbReference type="Gene3D" id="1.10.533.10">
    <property type="entry name" value="Death Domain, Fas"/>
    <property type="match status" value="1"/>
</dbReference>
<dbReference type="GO" id="GO:0035325">
    <property type="term" value="F:Toll-like receptor binding"/>
    <property type="evidence" value="ECO:0007669"/>
    <property type="project" value="TreeGrafter"/>
</dbReference>
<evidence type="ECO:0008006" key="8">
    <source>
        <dbReference type="Google" id="ProtNLM"/>
    </source>
</evidence>
<comment type="caution">
    <text evidence="6">The sequence shown here is derived from an EMBL/GenBank/DDBJ whole genome shotgun (WGS) entry which is preliminary data.</text>
</comment>
<evidence type="ECO:0000313" key="7">
    <source>
        <dbReference type="Proteomes" id="UP001353858"/>
    </source>
</evidence>
<dbReference type="AlphaFoldDB" id="A0AAN7PST9"/>
<dbReference type="GO" id="GO:0050830">
    <property type="term" value="P:defense response to Gram-positive bacterium"/>
    <property type="evidence" value="ECO:0007669"/>
    <property type="project" value="TreeGrafter"/>
</dbReference>
<dbReference type="Proteomes" id="UP001353858">
    <property type="component" value="Unassembled WGS sequence"/>
</dbReference>
<dbReference type="SMART" id="SM00255">
    <property type="entry name" value="TIR"/>
    <property type="match status" value="1"/>
</dbReference>
<dbReference type="PANTHER" id="PTHR15079:SF3">
    <property type="entry name" value="MYELOID DIFFERENTIATION PRIMARY RESPONSE PROTEIN MYD88"/>
    <property type="match status" value="1"/>
</dbReference>
<dbReference type="GO" id="GO:0034142">
    <property type="term" value="P:toll-like receptor 4 signaling pathway"/>
    <property type="evidence" value="ECO:0007669"/>
    <property type="project" value="TreeGrafter"/>
</dbReference>
<dbReference type="GO" id="GO:0008063">
    <property type="term" value="P:Toll signaling pathway"/>
    <property type="evidence" value="ECO:0007669"/>
    <property type="project" value="TreeGrafter"/>
</dbReference>
<dbReference type="GO" id="GO:0005886">
    <property type="term" value="C:plasma membrane"/>
    <property type="evidence" value="ECO:0007669"/>
    <property type="project" value="TreeGrafter"/>
</dbReference>
<dbReference type="InterPro" id="IPR035897">
    <property type="entry name" value="Toll_tir_struct_dom_sf"/>
</dbReference>
<dbReference type="GO" id="GO:0045087">
    <property type="term" value="P:innate immune response"/>
    <property type="evidence" value="ECO:0007669"/>
    <property type="project" value="TreeGrafter"/>
</dbReference>
<proteinExistence type="predicted"/>
<dbReference type="GO" id="GO:0005737">
    <property type="term" value="C:cytoplasm"/>
    <property type="evidence" value="ECO:0007669"/>
    <property type="project" value="UniProtKB-SubCell"/>
</dbReference>
<organism evidence="6 7">
    <name type="scientific">Aquatica leii</name>
    <dbReference type="NCBI Taxonomy" id="1421715"/>
    <lineage>
        <taxon>Eukaryota</taxon>
        <taxon>Metazoa</taxon>
        <taxon>Ecdysozoa</taxon>
        <taxon>Arthropoda</taxon>
        <taxon>Hexapoda</taxon>
        <taxon>Insecta</taxon>
        <taxon>Pterygota</taxon>
        <taxon>Neoptera</taxon>
        <taxon>Endopterygota</taxon>
        <taxon>Coleoptera</taxon>
        <taxon>Polyphaga</taxon>
        <taxon>Elateriformia</taxon>
        <taxon>Elateroidea</taxon>
        <taxon>Lampyridae</taxon>
        <taxon>Luciolinae</taxon>
        <taxon>Aquatica</taxon>
    </lineage>
</organism>
<dbReference type="InterPro" id="IPR017281">
    <property type="entry name" value="Myelin_different_resp_MyD88"/>
</dbReference>
<evidence type="ECO:0000259" key="4">
    <source>
        <dbReference type="PROSITE" id="PS50017"/>
    </source>
</evidence>
<protein>
    <recommendedName>
        <fullName evidence="8">Myeloid differentiation primary response protein MyD88</fullName>
    </recommendedName>
</protein>
<dbReference type="Pfam" id="PF00531">
    <property type="entry name" value="Death"/>
    <property type="match status" value="1"/>
</dbReference>
<keyword evidence="3" id="KW-0395">Inflammatory response</keyword>
<dbReference type="Gene3D" id="3.40.50.10140">
    <property type="entry name" value="Toll/interleukin-1 receptor homology (TIR) domain"/>
    <property type="match status" value="1"/>
</dbReference>
<feature type="domain" description="Death" evidence="4">
    <location>
        <begin position="51"/>
        <end position="116"/>
    </location>
</feature>
<comment type="subcellular location">
    <subcellularLocation>
        <location evidence="1">Cytoplasm</location>
    </subcellularLocation>
</comment>